<dbReference type="Gene3D" id="3.20.20.70">
    <property type="entry name" value="Aldolase class I"/>
    <property type="match status" value="1"/>
</dbReference>
<keyword evidence="8" id="KW-1185">Reference proteome</keyword>
<dbReference type="PANTHER" id="PTHR42738:SF7">
    <property type="entry name" value="HYDROXYMETHYLGLUTARYL-COA LYASE"/>
    <property type="match status" value="1"/>
</dbReference>
<proteinExistence type="inferred from homology"/>
<keyword evidence="3" id="KW-0479">Metal-binding</keyword>
<dbReference type="RefSeq" id="WP_181730843.1">
    <property type="nucleotide sequence ID" value="NZ_JACEIR010000001.1"/>
</dbReference>
<dbReference type="Proteomes" id="UP000633619">
    <property type="component" value="Unassembled WGS sequence"/>
</dbReference>
<comment type="similarity">
    <text evidence="1">Belongs to the HMG-CoA lyase family.</text>
</comment>
<feature type="domain" description="Pyruvate carboxyltransferase" evidence="6">
    <location>
        <begin position="3"/>
        <end position="269"/>
    </location>
</feature>
<protein>
    <submittedName>
        <fullName evidence="7">Hydroxymethylglutaryl-CoA lyase</fullName>
    </submittedName>
</protein>
<accession>A0A8I1ADR9</accession>
<dbReference type="GO" id="GO:0046912">
    <property type="term" value="F:acyltransferase activity, acyl groups converted into alkyl on transfer"/>
    <property type="evidence" value="ECO:0007669"/>
    <property type="project" value="InterPro"/>
</dbReference>
<dbReference type="InterPro" id="IPR043594">
    <property type="entry name" value="HMGL"/>
</dbReference>
<keyword evidence="2 5" id="KW-0808">Transferase</keyword>
<dbReference type="PROSITE" id="PS00815">
    <property type="entry name" value="AIPM_HOMOCIT_SYNTH_1"/>
    <property type="match status" value="1"/>
</dbReference>
<dbReference type="FunFam" id="3.20.20.70:FF:000071">
    <property type="entry name" value="Hydroxymethylglutaryl-CoA lyase"/>
    <property type="match status" value="1"/>
</dbReference>
<dbReference type="Pfam" id="PF00682">
    <property type="entry name" value="HMGL-like"/>
    <property type="match status" value="1"/>
</dbReference>
<evidence type="ECO:0000256" key="2">
    <source>
        <dbReference type="ARBA" id="ARBA00022679"/>
    </source>
</evidence>
<evidence type="ECO:0000256" key="5">
    <source>
        <dbReference type="RuleBase" id="RU003523"/>
    </source>
</evidence>
<name>A0A8I1ADR9_THEIN</name>
<dbReference type="EMBL" id="JAECVW010000001">
    <property type="protein sequence ID" value="MBH8594198.1"/>
    <property type="molecule type" value="Genomic_DNA"/>
</dbReference>
<dbReference type="GO" id="GO:0006552">
    <property type="term" value="P:L-leucine catabolic process"/>
    <property type="evidence" value="ECO:0007669"/>
    <property type="project" value="TreeGrafter"/>
</dbReference>
<keyword evidence="4 7" id="KW-0456">Lyase</keyword>
<dbReference type="PANTHER" id="PTHR42738">
    <property type="entry name" value="HYDROXYMETHYLGLUTARYL-COA LYASE"/>
    <property type="match status" value="1"/>
</dbReference>
<dbReference type="InterPro" id="IPR002034">
    <property type="entry name" value="AIPM/Hcit_synth_CS"/>
</dbReference>
<evidence type="ECO:0000256" key="1">
    <source>
        <dbReference type="ARBA" id="ARBA00009405"/>
    </source>
</evidence>
<organism evidence="7 8">
    <name type="scientific">Thermoactinomyces intermedius</name>
    <dbReference type="NCBI Taxonomy" id="2024"/>
    <lineage>
        <taxon>Bacteria</taxon>
        <taxon>Bacillati</taxon>
        <taxon>Bacillota</taxon>
        <taxon>Bacilli</taxon>
        <taxon>Bacillales</taxon>
        <taxon>Thermoactinomycetaceae</taxon>
        <taxon>Thermoactinomyces</taxon>
    </lineage>
</organism>
<reference evidence="7 8" key="1">
    <citation type="submission" date="2020-12" db="EMBL/GenBank/DDBJ databases">
        <title>WGS of Thermoactinomyces spp.</title>
        <authorList>
            <person name="Cheng K."/>
        </authorList>
    </citation>
    <scope>NUCLEOTIDE SEQUENCE [LARGE SCALE GENOMIC DNA]</scope>
    <source>
        <strain evidence="8">CICC 10671\DSM 43846</strain>
    </source>
</reference>
<dbReference type="NCBIfam" id="NF004283">
    <property type="entry name" value="PRK05692.1"/>
    <property type="match status" value="1"/>
</dbReference>
<evidence type="ECO:0000313" key="7">
    <source>
        <dbReference type="EMBL" id="MBH8594198.1"/>
    </source>
</evidence>
<dbReference type="GO" id="GO:0046872">
    <property type="term" value="F:metal ion binding"/>
    <property type="evidence" value="ECO:0007669"/>
    <property type="project" value="UniProtKB-KW"/>
</dbReference>
<dbReference type="SUPFAM" id="SSF51569">
    <property type="entry name" value="Aldolase"/>
    <property type="match status" value="1"/>
</dbReference>
<dbReference type="AlphaFoldDB" id="A0A8I1ADR9"/>
<gene>
    <name evidence="7" type="ORF">I8U20_02530</name>
</gene>
<evidence type="ECO:0000256" key="4">
    <source>
        <dbReference type="ARBA" id="ARBA00023239"/>
    </source>
</evidence>
<dbReference type="CDD" id="cd07938">
    <property type="entry name" value="DRE_TIM_HMGL"/>
    <property type="match status" value="1"/>
</dbReference>
<evidence type="ECO:0000259" key="6">
    <source>
        <dbReference type="PROSITE" id="PS50991"/>
    </source>
</evidence>
<evidence type="ECO:0000256" key="3">
    <source>
        <dbReference type="ARBA" id="ARBA00022723"/>
    </source>
</evidence>
<dbReference type="InterPro" id="IPR013785">
    <property type="entry name" value="Aldolase_TIM"/>
</dbReference>
<comment type="similarity">
    <text evidence="5">Belongs to the alpha-IPM synthase/homocitrate synthase family.</text>
</comment>
<dbReference type="GO" id="GO:0046951">
    <property type="term" value="P:ketone body biosynthetic process"/>
    <property type="evidence" value="ECO:0007669"/>
    <property type="project" value="TreeGrafter"/>
</dbReference>
<sequence>MDVKIVEVGLRDGLQNEPVTLATEVKKELIERLFQSGIKHLEVTSFVHPKWIPQLSDADRLAAGLPRLPVTYRALVPNLRGLKRALDTRIDEYAVFLSASESHNRKNINKSIRDTIPVLREVVQLAHQHGKRVRGYVSTVFGCPYEGNVPVQNVVRICEQLLDMGVYEISLGDTIGVAAPLEVKHRLKDIMSAVPASKLAGHFHDTRGTGLANAYVCLEAGIYTLDTSFGGLGGCPYAPGAAGNLATEDLVYMLNRQGIDTGIDLDRLCETSLYVQKHLGKPLPSKMLQSYAAKKKECGGGNEDGTGGH</sequence>
<comment type="caution">
    <text evidence="7">The sequence shown here is derived from an EMBL/GenBank/DDBJ whole genome shotgun (WGS) entry which is preliminary data.</text>
</comment>
<dbReference type="PROSITE" id="PS50991">
    <property type="entry name" value="PYR_CT"/>
    <property type="match status" value="1"/>
</dbReference>
<dbReference type="InterPro" id="IPR000891">
    <property type="entry name" value="PYR_CT"/>
</dbReference>
<dbReference type="GO" id="GO:0004419">
    <property type="term" value="F:hydroxymethylglutaryl-CoA lyase activity"/>
    <property type="evidence" value="ECO:0007669"/>
    <property type="project" value="TreeGrafter"/>
</dbReference>
<evidence type="ECO:0000313" key="8">
    <source>
        <dbReference type="Proteomes" id="UP000633619"/>
    </source>
</evidence>